<evidence type="ECO:0000259" key="1">
    <source>
        <dbReference type="Pfam" id="PF20243"/>
    </source>
</evidence>
<name>A0A401XJR1_9FLAO</name>
<comment type="caution">
    <text evidence="2">The sequence shown here is derived from an EMBL/GenBank/DDBJ whole genome shotgun (WGS) entry which is preliminary data.</text>
</comment>
<gene>
    <name evidence="2" type="ORF">JCM31826_07060</name>
</gene>
<dbReference type="AlphaFoldDB" id="A0A401XJR1"/>
<dbReference type="Pfam" id="PF20243">
    <property type="entry name" value="MbnP"/>
    <property type="match status" value="1"/>
</dbReference>
<dbReference type="InterPro" id="IPR046863">
    <property type="entry name" value="MbnP-like_dom"/>
</dbReference>
<accession>A0A401XJR1</accession>
<dbReference type="PROSITE" id="PS51257">
    <property type="entry name" value="PROKAR_LIPOPROTEIN"/>
    <property type="match status" value="1"/>
</dbReference>
<keyword evidence="3" id="KW-1185">Reference proteome</keyword>
<feature type="domain" description="Copper-binding protein MbnP-like" evidence="1">
    <location>
        <begin position="33"/>
        <end position="213"/>
    </location>
</feature>
<reference evidence="2 3" key="1">
    <citation type="submission" date="2018-11" db="EMBL/GenBank/DDBJ databases">
        <title>Schleiferia aggregans sp. nov., a moderately thermophilic heterotrophic bacterium isolated from microbial mats at a terrestrial hot spring.</title>
        <authorList>
            <person name="Iino T."/>
            <person name="Ohkuma M."/>
            <person name="Haruta S."/>
        </authorList>
    </citation>
    <scope>NUCLEOTIDE SEQUENCE [LARGE SCALE GENOMIC DNA]</scope>
    <source>
        <strain evidence="2 3">LA</strain>
    </source>
</reference>
<sequence>MFNWRFLILSIALIVQSCKKAEIPQPSPNPIEKNLSIRFIHKIGQENIRLNQNATLTDGRQFRFQFIRHIFTNIFLISDAGDTVFPAIQRILIRENTSEYDLGKVLLPEGKWKMYLLYGVDSLTNTTVQPPMVENAGDPLAPQFPSMYWTWESGYLFTRIEALADTSRIPSGQLNGFIDYHLGKTGLARWLGPFNVQVQNDQAFVNLQCDLAPALESVVWPEEFSSHTFENLALAEKLLGQIAQNIRD</sequence>
<evidence type="ECO:0000313" key="2">
    <source>
        <dbReference type="EMBL" id="GCD77224.1"/>
    </source>
</evidence>
<dbReference type="EMBL" id="BHZE01000005">
    <property type="protein sequence ID" value="GCD77224.1"/>
    <property type="molecule type" value="Genomic_DNA"/>
</dbReference>
<dbReference type="Proteomes" id="UP000286715">
    <property type="component" value="Unassembled WGS sequence"/>
</dbReference>
<organism evidence="2 3">
    <name type="scientific">Thermaurantimonas aggregans</name>
    <dbReference type="NCBI Taxonomy" id="2173829"/>
    <lineage>
        <taxon>Bacteria</taxon>
        <taxon>Pseudomonadati</taxon>
        <taxon>Bacteroidota</taxon>
        <taxon>Flavobacteriia</taxon>
        <taxon>Flavobacteriales</taxon>
        <taxon>Schleiferiaceae</taxon>
        <taxon>Thermaurantimonas</taxon>
    </lineage>
</organism>
<evidence type="ECO:0000313" key="3">
    <source>
        <dbReference type="Proteomes" id="UP000286715"/>
    </source>
</evidence>
<proteinExistence type="predicted"/>
<protein>
    <recommendedName>
        <fullName evidence="1">Copper-binding protein MbnP-like domain-containing protein</fullName>
    </recommendedName>
</protein>